<keyword evidence="1" id="KW-0472">Membrane</keyword>
<gene>
    <name evidence="2" type="ORF">C5748_27220</name>
</gene>
<reference evidence="2 3" key="1">
    <citation type="submission" date="2018-02" db="EMBL/GenBank/DDBJ databases">
        <title>The draft genome of Phyllobacterium sp. 1N-3.</title>
        <authorList>
            <person name="Liu L."/>
            <person name="Li L."/>
            <person name="Zhang X."/>
            <person name="Wang T."/>
            <person name="Liang L."/>
        </authorList>
    </citation>
    <scope>NUCLEOTIDE SEQUENCE [LARGE SCALE GENOMIC DNA]</scope>
    <source>
        <strain evidence="2 3">1N-3</strain>
    </source>
</reference>
<sequence>MPIPLLFIPFVAYNLMAFGLTRGGMGWDTPLVSLPLPSSETFRFTLGDGLVLIALVLLLISPRLRPARKSAFARAAMLAVPLAYAGEFLLVPAAATSLFFTCLAMSVAESLMEWRGDRSER</sequence>
<evidence type="ECO:0000313" key="3">
    <source>
        <dbReference type="Proteomes" id="UP000239434"/>
    </source>
</evidence>
<evidence type="ECO:0000256" key="1">
    <source>
        <dbReference type="SAM" id="Phobius"/>
    </source>
</evidence>
<dbReference type="RefSeq" id="WP_105746159.1">
    <property type="nucleotide sequence ID" value="NZ_PVBR01000058.1"/>
</dbReference>
<comment type="caution">
    <text evidence="2">The sequence shown here is derived from an EMBL/GenBank/DDBJ whole genome shotgun (WGS) entry which is preliminary data.</text>
</comment>
<keyword evidence="3" id="KW-1185">Reference proteome</keyword>
<protein>
    <submittedName>
        <fullName evidence="2">Uncharacterized protein</fullName>
    </submittedName>
</protein>
<evidence type="ECO:0000313" key="2">
    <source>
        <dbReference type="EMBL" id="PRD40402.1"/>
    </source>
</evidence>
<name>A0A2S9IIT2_9HYPH</name>
<feature type="transmembrane region" description="Helical" evidence="1">
    <location>
        <begin position="41"/>
        <end position="60"/>
    </location>
</feature>
<dbReference type="AlphaFoldDB" id="A0A2S9IIT2"/>
<organism evidence="2 3">
    <name type="scientific">Phyllobacterium phragmitis</name>
    <dbReference type="NCBI Taxonomy" id="2670329"/>
    <lineage>
        <taxon>Bacteria</taxon>
        <taxon>Pseudomonadati</taxon>
        <taxon>Pseudomonadota</taxon>
        <taxon>Alphaproteobacteria</taxon>
        <taxon>Hyphomicrobiales</taxon>
        <taxon>Phyllobacteriaceae</taxon>
        <taxon>Phyllobacterium</taxon>
    </lineage>
</organism>
<keyword evidence="1" id="KW-1133">Transmembrane helix</keyword>
<accession>A0A2S9IIT2</accession>
<keyword evidence="1" id="KW-0812">Transmembrane</keyword>
<proteinExistence type="predicted"/>
<dbReference type="EMBL" id="PVBR01000058">
    <property type="protein sequence ID" value="PRD40402.1"/>
    <property type="molecule type" value="Genomic_DNA"/>
</dbReference>
<dbReference type="Proteomes" id="UP000239434">
    <property type="component" value="Unassembled WGS sequence"/>
</dbReference>